<dbReference type="InterPro" id="IPR059179">
    <property type="entry name" value="MLKL-like_MCAfunc"/>
</dbReference>
<feature type="compositionally biased region" description="Polar residues" evidence="7">
    <location>
        <begin position="515"/>
        <end position="527"/>
    </location>
</feature>
<feature type="domain" description="Protein kinase" evidence="8">
    <location>
        <begin position="752"/>
        <end position="1007"/>
    </location>
</feature>
<dbReference type="PANTHER" id="PTHR44329">
    <property type="entry name" value="SERINE/THREONINE-PROTEIN KINASE TNNI3K-RELATED"/>
    <property type="match status" value="1"/>
</dbReference>
<dbReference type="PANTHER" id="PTHR44329:SF288">
    <property type="entry name" value="MITOGEN-ACTIVATED PROTEIN KINASE KINASE KINASE 20"/>
    <property type="match status" value="1"/>
</dbReference>
<keyword evidence="5 6" id="KW-0067">ATP-binding</keyword>
<feature type="region of interest" description="Disordered" evidence="7">
    <location>
        <begin position="1008"/>
        <end position="1037"/>
    </location>
</feature>
<proteinExistence type="predicted"/>
<dbReference type="Proteomes" id="UP000813824">
    <property type="component" value="Unassembled WGS sequence"/>
</dbReference>
<evidence type="ECO:0000256" key="2">
    <source>
        <dbReference type="ARBA" id="ARBA00022679"/>
    </source>
</evidence>
<protein>
    <recommendedName>
        <fullName evidence="8">Protein kinase domain-containing protein</fullName>
    </recommendedName>
</protein>
<feature type="region of interest" description="Disordered" evidence="7">
    <location>
        <begin position="650"/>
        <end position="713"/>
    </location>
</feature>
<feature type="compositionally biased region" description="Polar residues" evidence="7">
    <location>
        <begin position="106"/>
        <end position="115"/>
    </location>
</feature>
<gene>
    <name evidence="9" type="ORF">BXZ70DRAFT_438228</name>
</gene>
<dbReference type="GO" id="GO:0005524">
    <property type="term" value="F:ATP binding"/>
    <property type="evidence" value="ECO:0007669"/>
    <property type="project" value="UniProtKB-UniRule"/>
</dbReference>
<evidence type="ECO:0000313" key="10">
    <source>
        <dbReference type="Proteomes" id="UP000813824"/>
    </source>
</evidence>
<evidence type="ECO:0000256" key="6">
    <source>
        <dbReference type="PROSITE-ProRule" id="PRU10141"/>
    </source>
</evidence>
<feature type="compositionally biased region" description="Polar residues" evidence="7">
    <location>
        <begin position="182"/>
        <end position="195"/>
    </location>
</feature>
<dbReference type="EMBL" id="JAEVFJ010000030">
    <property type="protein sequence ID" value="KAH8093083.1"/>
    <property type="molecule type" value="Genomic_DNA"/>
</dbReference>
<feature type="compositionally biased region" description="Low complexity" evidence="7">
    <location>
        <begin position="34"/>
        <end position="98"/>
    </location>
</feature>
<dbReference type="SMART" id="SM00220">
    <property type="entry name" value="S_TKc"/>
    <property type="match status" value="1"/>
</dbReference>
<feature type="compositionally biased region" description="Low complexity" evidence="7">
    <location>
        <begin position="136"/>
        <end position="163"/>
    </location>
</feature>
<organism evidence="9 10">
    <name type="scientific">Cristinia sonorae</name>
    <dbReference type="NCBI Taxonomy" id="1940300"/>
    <lineage>
        <taxon>Eukaryota</taxon>
        <taxon>Fungi</taxon>
        <taxon>Dikarya</taxon>
        <taxon>Basidiomycota</taxon>
        <taxon>Agaricomycotina</taxon>
        <taxon>Agaricomycetes</taxon>
        <taxon>Agaricomycetidae</taxon>
        <taxon>Agaricales</taxon>
        <taxon>Pleurotineae</taxon>
        <taxon>Stephanosporaceae</taxon>
        <taxon>Cristinia</taxon>
    </lineage>
</organism>
<feature type="compositionally biased region" description="Polar residues" evidence="7">
    <location>
        <begin position="1"/>
        <end position="11"/>
    </location>
</feature>
<dbReference type="CDD" id="cd21037">
    <property type="entry name" value="MLKL_NTD"/>
    <property type="match status" value="1"/>
</dbReference>
<dbReference type="InterPro" id="IPR008271">
    <property type="entry name" value="Ser/Thr_kinase_AS"/>
</dbReference>
<keyword evidence="1" id="KW-0723">Serine/threonine-protein kinase</keyword>
<evidence type="ECO:0000256" key="1">
    <source>
        <dbReference type="ARBA" id="ARBA00022527"/>
    </source>
</evidence>
<dbReference type="Pfam" id="PF07714">
    <property type="entry name" value="PK_Tyr_Ser-Thr"/>
    <property type="match status" value="1"/>
</dbReference>
<reference evidence="9" key="1">
    <citation type="journal article" date="2021" name="New Phytol.">
        <title>Evolutionary innovations through gain and loss of genes in the ectomycorrhizal Boletales.</title>
        <authorList>
            <person name="Wu G."/>
            <person name="Miyauchi S."/>
            <person name="Morin E."/>
            <person name="Kuo A."/>
            <person name="Drula E."/>
            <person name="Varga T."/>
            <person name="Kohler A."/>
            <person name="Feng B."/>
            <person name="Cao Y."/>
            <person name="Lipzen A."/>
            <person name="Daum C."/>
            <person name="Hundley H."/>
            <person name="Pangilinan J."/>
            <person name="Johnson J."/>
            <person name="Barry K."/>
            <person name="LaButti K."/>
            <person name="Ng V."/>
            <person name="Ahrendt S."/>
            <person name="Min B."/>
            <person name="Choi I.G."/>
            <person name="Park H."/>
            <person name="Plett J.M."/>
            <person name="Magnuson J."/>
            <person name="Spatafora J.W."/>
            <person name="Nagy L.G."/>
            <person name="Henrissat B."/>
            <person name="Grigoriev I.V."/>
            <person name="Yang Z.L."/>
            <person name="Xu J."/>
            <person name="Martin F.M."/>
        </authorList>
    </citation>
    <scope>NUCLEOTIDE SEQUENCE</scope>
    <source>
        <strain evidence="9">KKN 215</strain>
    </source>
</reference>
<dbReference type="Gene3D" id="1.10.510.10">
    <property type="entry name" value="Transferase(Phosphotransferase) domain 1"/>
    <property type="match status" value="1"/>
</dbReference>
<keyword evidence="10" id="KW-1185">Reference proteome</keyword>
<evidence type="ECO:0000256" key="5">
    <source>
        <dbReference type="ARBA" id="ARBA00022840"/>
    </source>
</evidence>
<feature type="compositionally biased region" description="Polar residues" evidence="7">
    <location>
        <begin position="535"/>
        <end position="544"/>
    </location>
</feature>
<evidence type="ECO:0000256" key="7">
    <source>
        <dbReference type="SAM" id="MobiDB-lite"/>
    </source>
</evidence>
<dbReference type="GO" id="GO:0004674">
    <property type="term" value="F:protein serine/threonine kinase activity"/>
    <property type="evidence" value="ECO:0007669"/>
    <property type="project" value="UniProtKB-KW"/>
</dbReference>
<name>A0A8K0UKF3_9AGAR</name>
<dbReference type="InterPro" id="IPR011009">
    <property type="entry name" value="Kinase-like_dom_sf"/>
</dbReference>
<evidence type="ECO:0000256" key="3">
    <source>
        <dbReference type="ARBA" id="ARBA00022741"/>
    </source>
</evidence>
<feature type="region of interest" description="Disordered" evidence="7">
    <location>
        <begin position="1066"/>
        <end position="1125"/>
    </location>
</feature>
<dbReference type="InterPro" id="IPR036537">
    <property type="entry name" value="Adaptor_Cbl_N_dom_sf"/>
</dbReference>
<dbReference type="SUPFAM" id="SSF56112">
    <property type="entry name" value="Protein kinase-like (PK-like)"/>
    <property type="match status" value="1"/>
</dbReference>
<evidence type="ECO:0000313" key="9">
    <source>
        <dbReference type="EMBL" id="KAH8093083.1"/>
    </source>
</evidence>
<evidence type="ECO:0000259" key="8">
    <source>
        <dbReference type="PROSITE" id="PS50011"/>
    </source>
</evidence>
<dbReference type="InterPro" id="IPR001245">
    <property type="entry name" value="Ser-Thr/Tyr_kinase_cat_dom"/>
</dbReference>
<accession>A0A8K0UKF3</accession>
<dbReference type="InterPro" id="IPR000719">
    <property type="entry name" value="Prot_kinase_dom"/>
</dbReference>
<dbReference type="PROSITE" id="PS00107">
    <property type="entry name" value="PROTEIN_KINASE_ATP"/>
    <property type="match status" value="1"/>
</dbReference>
<dbReference type="PROSITE" id="PS00108">
    <property type="entry name" value="PROTEIN_KINASE_ST"/>
    <property type="match status" value="1"/>
</dbReference>
<feature type="binding site" evidence="6">
    <location>
        <position position="779"/>
    </location>
    <ligand>
        <name>ATP</name>
        <dbReference type="ChEBI" id="CHEBI:30616"/>
    </ligand>
</feature>
<dbReference type="OrthoDB" id="1668230at2759"/>
<dbReference type="GO" id="GO:0007166">
    <property type="term" value="P:cell surface receptor signaling pathway"/>
    <property type="evidence" value="ECO:0007669"/>
    <property type="project" value="InterPro"/>
</dbReference>
<evidence type="ECO:0000256" key="4">
    <source>
        <dbReference type="ARBA" id="ARBA00022777"/>
    </source>
</evidence>
<feature type="region of interest" description="Disordered" evidence="7">
    <location>
        <begin position="508"/>
        <end position="544"/>
    </location>
</feature>
<sequence length="1435" mass="156876">MPVSKTSASTDSHGHPLHPVPPSSTSNQIPPFATSSSNQSKTSRSQTMQQPSSHSPSPSLHSPATSTPSPLSTPSPVAKSTSSSGSSTSSTPGVLSSLIPGRRRGLSTSSNVTITPPSPMMTRLPSAPSATSQTFPSASSSQQLTASVSTSSSVTVTPLSGSVATLRDIGGHSPPKGAIRGRTTSQVRGQASHSISPHPRSRTSSPDRGRSKSPLRDISSPFSSRLGLGSVHSGRETPPNEPPTTWWGSKSKARQTVRPWYDSESPTKHEKDDDESWWSWGDEKKVPIRKHSIPEEQSESYMRTREKVHMALTATIGPKYREVLSEVVSTGLDVTREVLGVAAEVLEFAPIPGLATAAKVLVDIWDSVQLVDMNRLSCLRLTERCATVLMSIRDEIVEASAGQRPPYQVGAEIEPALRRLVEAFVGVHHVVIKIAHRPFLKRYLKREDIAREIVECDARLGDAMSVFGISIQIRVLKQVLKAEEQRRADTKVILDKLLRDAQADGRLPPGILGSDATSTPLASSTNLPDLRPGAVTSTQRPLSGNTLLLSGTEAQGSRVADVPLPPVPATLLSDLPPAPPAKDSTLTVLNSVLAMQNARDTQIDTADLRQLMRSALSTSNDVDMIRVLQVSRDEMPEALKTLQRALEKVVEEDSAEQPELVDMPKATGPGADLSRSSTVVSTQSASTNRSRTTTTTNTTTSSKSRSRTSRDTLDREFLESGIESLRRLSVSLSSSSTPLSSLPSWTITRYEVDREFKIGIGFFSDVYRGKWRGHQVAIKVLAETTPRRLFIHEVGIWKTLKHPNVLELLGASSTTGDPPWFFVSPYLKNGSLVGYLKSIHGEVDLLKMIHEIAKGMTYLHGKGVLHGDLKGANVLVDDKGHCVISDFGQSEMKNEVYRVSGTPLPHGTLRWQAPELMSGHGNLTQAVDVYAFAICCIEILTKGGLPWPTADDNAVRHFVLVQNLRPELPLGKIWSPQLAQIINTCWDRNSEARPPFVQIESDIHALRKHTGTDSKESPLPPPPPEELDMRKSPDMHPVPLPLLPPDTTATQIDILDESIQSIANKTQHRTAVHHQSLPNPRPKVQIPHSPQLSHVGSPQDDHKSVNPFQSPTHTHHSPDSPITTISSASSMFISTDTSRDEYEIIHEDLGGYESPPPVDDRIAEIKNERRYRMLLQHEFHPSLTLPLWSPTFVAVGSVGYHSKPAGTFVTLFNALKPIETSGGRAIAIPSLYGYGKVTQGMQRSDKRNIAQRGLDMVQSWITSRKSGDGVFSQNVSRRYSTPLRTGHKTAHLFTESTVYRYVEDLTSPKMWLKANVDNVLALYGKEHSIQREDLYLVIGTLDAAEYALFVSHNHPDGQVNFNVYSAPKAGKAWGQFTTSTDLTSANLEGPVYFEEGLPSYTSASKVSTVKSSEKWETVLLARLRFPPDRTEPTSL</sequence>
<dbReference type="PROSITE" id="PS50011">
    <property type="entry name" value="PROTEIN_KINASE_DOM"/>
    <property type="match status" value="1"/>
</dbReference>
<comment type="caution">
    <text evidence="9">The sequence shown here is derived from an EMBL/GenBank/DDBJ whole genome shotgun (WGS) entry which is preliminary data.</text>
</comment>
<dbReference type="Gene3D" id="1.20.930.20">
    <property type="entry name" value="Adaptor protein Cbl, N-terminal domain"/>
    <property type="match status" value="1"/>
</dbReference>
<feature type="region of interest" description="Disordered" evidence="7">
    <location>
        <begin position="1"/>
        <end position="277"/>
    </location>
</feature>
<keyword evidence="4" id="KW-0418">Kinase</keyword>
<keyword evidence="3 6" id="KW-0547">Nucleotide-binding</keyword>
<dbReference type="PRINTS" id="PR00109">
    <property type="entry name" value="TYRKINASE"/>
</dbReference>
<keyword evidence="2" id="KW-0808">Transferase</keyword>
<dbReference type="InterPro" id="IPR017441">
    <property type="entry name" value="Protein_kinase_ATP_BS"/>
</dbReference>
<feature type="compositionally biased region" description="Low complexity" evidence="7">
    <location>
        <begin position="674"/>
        <end position="703"/>
    </location>
</feature>
<dbReference type="InterPro" id="IPR051681">
    <property type="entry name" value="Ser/Thr_Kinases-Pseudokinases"/>
</dbReference>